<organism evidence="1">
    <name type="scientific">Solanum lycopersicum</name>
    <name type="common">Tomato</name>
    <name type="synonym">Lycopersicon esculentum</name>
    <dbReference type="NCBI Taxonomy" id="4081"/>
    <lineage>
        <taxon>Eukaryota</taxon>
        <taxon>Viridiplantae</taxon>
        <taxon>Streptophyta</taxon>
        <taxon>Embryophyta</taxon>
        <taxon>Tracheophyta</taxon>
        <taxon>Spermatophyta</taxon>
        <taxon>Magnoliopsida</taxon>
        <taxon>eudicotyledons</taxon>
        <taxon>Gunneridae</taxon>
        <taxon>Pentapetalae</taxon>
        <taxon>asterids</taxon>
        <taxon>lamiids</taxon>
        <taxon>Solanales</taxon>
        <taxon>Solanaceae</taxon>
        <taxon>Solanoideae</taxon>
        <taxon>Solaneae</taxon>
        <taxon>Solanum</taxon>
        <taxon>Solanum subgen. Lycopersicon</taxon>
    </lineage>
</organism>
<reference evidence="1" key="2">
    <citation type="submission" date="2019-01" db="UniProtKB">
        <authorList>
            <consortium name="EnsemblPlants"/>
        </authorList>
    </citation>
    <scope>IDENTIFICATION</scope>
    <source>
        <strain evidence="1">cv. Heinz 1706</strain>
    </source>
</reference>
<dbReference type="AlphaFoldDB" id="A0A3Q7JXA8"/>
<accession>A0A3Q7JXA8</accession>
<name>A0A3Q7JXA8_SOLLC</name>
<evidence type="ECO:0000313" key="1">
    <source>
        <dbReference type="EnsemblPlants" id="Solyc12g062340.2.1"/>
    </source>
</evidence>
<dbReference type="Gramene" id="Solyc12g062340.2.1">
    <property type="protein sequence ID" value="Solyc12g062340.2.1"/>
    <property type="gene ID" value="Solyc12g062340.2"/>
</dbReference>
<dbReference type="InParanoid" id="A0A3Q7JXA8"/>
<dbReference type="PaxDb" id="4081-Solyc12g062340.1.1"/>
<sequence length="31" mass="3883">MMMLWMRDISCIVVSRQTVQDYFPSWIIRFE</sequence>
<proteinExistence type="predicted"/>
<reference evidence="1" key="1">
    <citation type="journal article" date="2012" name="Nature">
        <title>The tomato genome sequence provides insights into fleshy fruit evolution.</title>
        <authorList>
            <consortium name="Tomato Genome Consortium"/>
        </authorList>
    </citation>
    <scope>NUCLEOTIDE SEQUENCE [LARGE SCALE GENOMIC DNA]</scope>
    <source>
        <strain evidence="1">cv. Heinz 1706</strain>
    </source>
</reference>
<dbReference type="EnsemblPlants" id="Solyc12g062340.2.1">
    <property type="protein sequence ID" value="Solyc12g062340.2.1"/>
    <property type="gene ID" value="Solyc12g062340.2"/>
</dbReference>
<dbReference type="Proteomes" id="UP000004994">
    <property type="component" value="Chromosome 12"/>
</dbReference>
<keyword evidence="2" id="KW-1185">Reference proteome</keyword>
<evidence type="ECO:0000313" key="2">
    <source>
        <dbReference type="Proteomes" id="UP000004994"/>
    </source>
</evidence>
<protein>
    <submittedName>
        <fullName evidence="1">Uncharacterized protein</fullName>
    </submittedName>
</protein>